<dbReference type="Pfam" id="PF13450">
    <property type="entry name" value="NAD_binding_8"/>
    <property type="match status" value="1"/>
</dbReference>
<dbReference type="EMBL" id="PQGG01000021">
    <property type="protein sequence ID" value="POP52860.1"/>
    <property type="molecule type" value="Genomic_DNA"/>
</dbReference>
<dbReference type="AlphaFoldDB" id="A0A2S4HFX7"/>
<evidence type="ECO:0000313" key="3">
    <source>
        <dbReference type="Proteomes" id="UP000237222"/>
    </source>
</evidence>
<gene>
    <name evidence="2" type="ORF">C0068_09565</name>
</gene>
<proteinExistence type="inferred from homology"/>
<reference evidence="2" key="1">
    <citation type="submission" date="2018-01" db="EMBL/GenBank/DDBJ databases">
        <authorList>
            <person name="Yu X.-D."/>
        </authorList>
    </citation>
    <scope>NUCLEOTIDE SEQUENCE</scope>
    <source>
        <strain evidence="2">ZX-21</strain>
    </source>
</reference>
<dbReference type="PANTHER" id="PTHR43734:SF1">
    <property type="entry name" value="PHYTOENE DESATURASE"/>
    <property type="match status" value="1"/>
</dbReference>
<comment type="caution">
    <text evidence="2">The sequence shown here is derived from an EMBL/GenBank/DDBJ whole genome shotgun (WGS) entry which is preliminary data.</text>
</comment>
<protein>
    <recommendedName>
        <fullName evidence="4">Amine oxidase domain-containing protein</fullName>
    </recommendedName>
</protein>
<evidence type="ECO:0008006" key="4">
    <source>
        <dbReference type="Google" id="ProtNLM"/>
    </source>
</evidence>
<organism evidence="2 3">
    <name type="scientific">Zhongshania marina</name>
    <dbReference type="NCBI Taxonomy" id="2304603"/>
    <lineage>
        <taxon>Bacteria</taxon>
        <taxon>Pseudomonadati</taxon>
        <taxon>Pseudomonadota</taxon>
        <taxon>Gammaproteobacteria</taxon>
        <taxon>Cellvibrionales</taxon>
        <taxon>Spongiibacteraceae</taxon>
        <taxon>Zhongshania</taxon>
    </lineage>
</organism>
<evidence type="ECO:0000256" key="1">
    <source>
        <dbReference type="ARBA" id="ARBA00006046"/>
    </source>
</evidence>
<dbReference type="Proteomes" id="UP000237222">
    <property type="component" value="Unassembled WGS sequence"/>
</dbReference>
<accession>A0A2S4HFX7</accession>
<comment type="similarity">
    <text evidence="1">Belongs to the carotenoid/retinoid oxidoreductase family.</text>
</comment>
<dbReference type="InterPro" id="IPR036188">
    <property type="entry name" value="FAD/NAD-bd_sf"/>
</dbReference>
<dbReference type="Gene3D" id="3.50.50.60">
    <property type="entry name" value="FAD/NAD(P)-binding domain"/>
    <property type="match status" value="1"/>
</dbReference>
<dbReference type="SUPFAM" id="SSF51905">
    <property type="entry name" value="FAD/NAD(P)-binding domain"/>
    <property type="match status" value="1"/>
</dbReference>
<dbReference type="Gene3D" id="3.90.660.50">
    <property type="match status" value="1"/>
</dbReference>
<name>A0A2S4HFX7_9GAMM</name>
<evidence type="ECO:0000313" key="2">
    <source>
        <dbReference type="EMBL" id="POP52860.1"/>
    </source>
</evidence>
<dbReference type="PANTHER" id="PTHR43734">
    <property type="entry name" value="PHYTOENE DESATURASE"/>
    <property type="match status" value="1"/>
</dbReference>
<sequence length="478" mass="52278">MNSGLVGRITMSNQYDAIVIGSGIGGGAIGALLAHAGWNVLLLERNKHVGGRCISYERNGVMMDLGWHFYCLGKVGPLQEVCNRVDMPDAIPWNDLNGTSYIQVGSDQQKYTKQSMYNFVSEAERDNFKRLFSSVFTMTDEELDKLWYVPVKDWVQSYTYDPMAYTLIESFAAQYFCVSADVASCAEFILAFRAVMSSRATAYPSGGNFSVALAYIDAVKKYNGTVKTETPVKEIIVENGAAVGVITEAGEEFRAPVIISNADLKLTVQGLVGEEHFPKEYVDRVNELTYSSHGVMLRVLLSEKITDKQVVIYIPDDKSPPCKVTDEMLEGKVPHLIGGCFGSPSNFDPNLAPPGKQMITSLHACPPDIRANMDEWRESLMRSFYEVYPEAHGKVEKVWVDPPSLVRGMAGETGCIIGIGQTIDQVHEKRPSQISPLKGLYFSSSEAGGNGIGTELAATSAIGLFEAIAPQKDALLAG</sequence>